<dbReference type="KEGG" id="rsx:RhiXN_07151"/>
<evidence type="ECO:0000256" key="13">
    <source>
        <dbReference type="PROSITE-ProRule" id="PRU01161"/>
    </source>
</evidence>
<dbReference type="InterPro" id="IPR000719">
    <property type="entry name" value="Prot_kinase_dom"/>
</dbReference>
<evidence type="ECO:0000256" key="4">
    <source>
        <dbReference type="ARBA" id="ARBA00022490"/>
    </source>
</evidence>
<protein>
    <submittedName>
        <fullName evidence="18">Kinesin family protein</fullName>
    </submittedName>
</protein>
<feature type="compositionally biased region" description="Polar residues" evidence="15">
    <location>
        <begin position="89"/>
        <end position="98"/>
    </location>
</feature>
<evidence type="ECO:0000256" key="12">
    <source>
        <dbReference type="PROSITE-ProRule" id="PRU00339"/>
    </source>
</evidence>
<keyword evidence="6" id="KW-0677">Repeat</keyword>
<dbReference type="Pfam" id="PF00931">
    <property type="entry name" value="NB-ARC"/>
    <property type="match status" value="1"/>
</dbReference>
<dbReference type="GO" id="GO:0005871">
    <property type="term" value="C:kinesin complex"/>
    <property type="evidence" value="ECO:0007669"/>
    <property type="project" value="InterPro"/>
</dbReference>
<feature type="compositionally biased region" description="Polar residues" evidence="15">
    <location>
        <begin position="107"/>
        <end position="117"/>
    </location>
</feature>
<comment type="subcellular location">
    <subcellularLocation>
        <location evidence="1">Cytoplasm</location>
        <location evidence="1">Cytoskeleton</location>
    </subcellularLocation>
</comment>
<dbReference type="SUPFAM" id="SSF56112">
    <property type="entry name" value="Protein kinase-like (PK-like)"/>
    <property type="match status" value="1"/>
</dbReference>
<dbReference type="Pfam" id="PF01734">
    <property type="entry name" value="Patatin"/>
    <property type="match status" value="1"/>
</dbReference>
<dbReference type="InterPro" id="IPR027417">
    <property type="entry name" value="P-loop_NTPase"/>
</dbReference>
<dbReference type="GO" id="GO:0005524">
    <property type="term" value="F:ATP binding"/>
    <property type="evidence" value="ECO:0007669"/>
    <property type="project" value="InterPro"/>
</dbReference>
<feature type="domain" description="PNPLA" evidence="17">
    <location>
        <begin position="680"/>
        <end position="876"/>
    </location>
</feature>
<comment type="similarity">
    <text evidence="2">Belongs to the protein kinase superfamily. TKL Ser/Thr protein kinase family. ROCO subfamily.</text>
</comment>
<evidence type="ECO:0000256" key="1">
    <source>
        <dbReference type="ARBA" id="ARBA00004245"/>
    </source>
</evidence>
<dbReference type="PROSITE" id="PS51635">
    <property type="entry name" value="PNPLA"/>
    <property type="match status" value="1"/>
</dbReference>
<feature type="coiled-coil region" evidence="14">
    <location>
        <begin position="299"/>
        <end position="326"/>
    </location>
</feature>
<evidence type="ECO:0000256" key="11">
    <source>
        <dbReference type="ARBA" id="ARBA00023212"/>
    </source>
</evidence>
<organism evidence="18 19">
    <name type="scientific">Rhizoctonia solani</name>
    <dbReference type="NCBI Taxonomy" id="456999"/>
    <lineage>
        <taxon>Eukaryota</taxon>
        <taxon>Fungi</taxon>
        <taxon>Dikarya</taxon>
        <taxon>Basidiomycota</taxon>
        <taxon>Agaricomycotina</taxon>
        <taxon>Agaricomycetes</taxon>
        <taxon>Cantharellales</taxon>
        <taxon>Ceratobasidiaceae</taxon>
        <taxon>Rhizoctonia</taxon>
    </lineage>
</organism>
<dbReference type="InterPro" id="IPR002182">
    <property type="entry name" value="NB-ARC"/>
</dbReference>
<evidence type="ECO:0000313" key="19">
    <source>
        <dbReference type="Proteomes" id="UP000650533"/>
    </source>
</evidence>
<keyword evidence="9" id="KW-0443">Lipid metabolism</keyword>
<evidence type="ECO:0000259" key="16">
    <source>
        <dbReference type="PROSITE" id="PS50011"/>
    </source>
</evidence>
<dbReference type="GO" id="GO:0019894">
    <property type="term" value="F:kinesin binding"/>
    <property type="evidence" value="ECO:0007669"/>
    <property type="project" value="TreeGrafter"/>
</dbReference>
<evidence type="ECO:0000256" key="5">
    <source>
        <dbReference type="ARBA" id="ARBA00022701"/>
    </source>
</evidence>
<feature type="region of interest" description="Disordered" evidence="15">
    <location>
        <begin position="69"/>
        <end position="144"/>
    </location>
</feature>
<dbReference type="Pfam" id="PF13176">
    <property type="entry name" value="TPR_7"/>
    <property type="match status" value="1"/>
</dbReference>
<dbReference type="Gene3D" id="1.10.510.10">
    <property type="entry name" value="Transferase(Phosphotransferase) domain 1"/>
    <property type="match status" value="1"/>
</dbReference>
<name>A0A8H8P7Z4_9AGAM</name>
<dbReference type="InterPro" id="IPR036537">
    <property type="entry name" value="Adaptor_Cbl_N_dom_sf"/>
</dbReference>
<sequence>MAVHTFAQAMYITVSSSRPNPSTTFTSISCRRHELERRLSPVVKEHFLDRPPSRGGSRPESTVNLAVPQVNVPQVATQQGVQQDVDMTDGTNSSQSRPASMPVPMPTGTTSTASSRLTPEPSHARRNSHSRTRTSSYVPPVPENENRALSSLATQCALTLSEVTKEIAPIPAIGPLCGCLKQVFQAVERSKVNKDQWKLLRGRCVMVMRIAGAHVDNYGKEQYPNLDEAAAVLQETLNRIEERARYYNEMNELIALVLYQSISDEIRMLFADLDACLSLFNFTAEVAQDQWTGEYQAVQRRESSELQRLRGELEKMNVNFDALRSNQGELLEKTNRMVDALQQVLNDKSMILQDQSTTTVATYVDAQQLVRTILSVTKLQLPPKLLLGKQCNLDAPIPIKTGITCDIYQASFLGGEKVAKKVFRIGMSDKEYVEKYATRFLRIANLWSEFRSDYTLPFYGIGMESFEGDNHFQLYMVSPLMKNFDAISFLKQYRNNQGMKRGMLRIITDAAKGLQYLHNRDPPVVHSGMRGDNILITDSEGGILGGFGLTKALESVGNNKIPPAVMTGKTESQRWMAPEMFVDDPPLETPCDVWGWAMAALEIISGSIPYHTHKQAMTIILQISKGPPRREHHAKFEEYAYRPDEMWALLEKCWAMEPSERPSIDEVLVELKRIAKMPEAEGNGGGVRGLSALLILEELMKRIQHLEKLDSPPKPHQYFDLIAGTGTGAIQACMLGRLRMGIDEAIESYASVAKEVFSERKWIGKGAFRTTKLKNAIRNTIQTVTGNPDEPMMERNLTTPLVFAMSRHNMRAGIPTAFRSYPATANEGPRCTVWETVCATMAHPELFKSFDIGSPPLKQSFVDAGLGCSNPLAYVLAEVKRLHPGRHVSITLSIGTGHTSTIQIPDGPVFLQFLPTAAIGAMKGIAEDAERVAEEIARRFSSVDGVYFRLNVDQGLQSVEVSKWDQPSEVAEHTRAYMRMFEVIQTIDKAAQAIRVRNPTISTAQIDGEIQLGVSYVRDPNVVSVAQYCPSPSSIFTGCRLKLHRMESCIVGSDVERRVCVVHGLGGAGKTQIVLKVIETTRRKWKEIIYIDSSTRESIEAGLQEVATAKKLGDTHRSTLQWLESYRQPWLLVLDSADDPSVSIRDYIPRGNHGSVIITTRLSGMTTLARGQNSECSVSSMDPDDAMSLLLKCARLHDRELSLEETESADALLRELGYFALGIVHAGSFIGNSPHMSLTDYRALFMREQRRALEAYSNLPAAIKADDYRHTVYTAWIVCYDGLSSRAQELLWLIGHLHYTGITVDMFRRAAVAIVSYKAKYPMTQLEDLAQQKLKEALRAFMSSSGGWDGLLFTQVIDELASCSLLEYDRMNQAYRIHLLVQDWVRTVIPYESDLAAKCAEILVSISVSGCMDNSVESVMVRMSVGLHVDRVLPECTESTGIDHLRHFYEIYMSRGRWDKAEQFQEHIERRLRQMRGDEHPDTLGSMNNLANAYSDLGRYEDARALHTQVLDTRKQVLGTDHPDTLTTMNNLATAYSDLGRYEDARALHTQVLDTRKQVLGTNHPDTLRTMNNLANAYSDLGRYEDARALYTQVLDTRKQVLGTNHPDTLTTMNNLAIAYSDLGRYEDARALYTQVLDTRKQVLGTNHPDTLTTMNNLAIAYSKLGQYEDARALYNQVLDTQKQVLGTDHPHTLRTMNNLAIAYSDLGRYEDARALHTQVLDTRKQALGANHPDTMRTMNNLANAYYYLGQYEDARALYTQVLDTQKQVLGTDHPDTLTTMNNLANAYSDLGRYADARALHTQVLDTRKQALGTNHPDTLATMNNLANAYSDLGRYADARALYTQVLDTQKQVLGTDHPDTLRSMNNLAHAYLKLGLVWEADSLSLNVGDFIRVFGEGHTCVGSVRRLMREIQDRRHREAHRQGILGRQKP</sequence>
<dbReference type="Proteomes" id="UP000650533">
    <property type="component" value="Chromosome 13"/>
</dbReference>
<dbReference type="PROSITE" id="PS50011">
    <property type="entry name" value="PROTEIN_KINASE_DOM"/>
    <property type="match status" value="1"/>
</dbReference>
<dbReference type="Gene3D" id="3.40.1090.10">
    <property type="entry name" value="Cytosolic phospholipase A2 catalytic domain"/>
    <property type="match status" value="1"/>
</dbReference>
<evidence type="ECO:0000256" key="2">
    <source>
        <dbReference type="ARBA" id="ARBA00008171"/>
    </source>
</evidence>
<feature type="domain" description="Protein kinase" evidence="16">
    <location>
        <begin position="393"/>
        <end position="674"/>
    </location>
</feature>
<dbReference type="EMBL" id="CP059670">
    <property type="protein sequence ID" value="QRW25202.1"/>
    <property type="molecule type" value="Genomic_DNA"/>
</dbReference>
<reference evidence="18" key="1">
    <citation type="submission" date="2020-05" db="EMBL/GenBank/DDBJ databases">
        <title>Evolutionary and genomic comparisons of hybrid uninucleate and nonhybrid Rhizoctonia fungi.</title>
        <authorList>
            <person name="Li C."/>
            <person name="Chen X."/>
        </authorList>
    </citation>
    <scope>NUCLEOTIDE SEQUENCE</scope>
    <source>
        <strain evidence="18">AG-1 IA</strain>
    </source>
</reference>
<evidence type="ECO:0000313" key="18">
    <source>
        <dbReference type="EMBL" id="QRW25202.1"/>
    </source>
</evidence>
<dbReference type="InterPro" id="IPR019734">
    <property type="entry name" value="TPR_rpt"/>
</dbReference>
<dbReference type="GO" id="GO:0005737">
    <property type="term" value="C:cytoplasm"/>
    <property type="evidence" value="ECO:0007669"/>
    <property type="project" value="TreeGrafter"/>
</dbReference>
<dbReference type="Pfam" id="PF13424">
    <property type="entry name" value="TPR_12"/>
    <property type="match status" value="5"/>
</dbReference>
<dbReference type="Pfam" id="PF07714">
    <property type="entry name" value="PK_Tyr_Ser-Thr"/>
    <property type="match status" value="1"/>
</dbReference>
<dbReference type="InterPro" id="IPR001245">
    <property type="entry name" value="Ser-Thr/Tyr_kinase_cat_dom"/>
</dbReference>
<dbReference type="SUPFAM" id="SSF48452">
    <property type="entry name" value="TPR-like"/>
    <property type="match status" value="1"/>
</dbReference>
<evidence type="ECO:0000256" key="8">
    <source>
        <dbReference type="ARBA" id="ARBA00023054"/>
    </source>
</evidence>
<dbReference type="GO" id="GO:0004672">
    <property type="term" value="F:protein kinase activity"/>
    <property type="evidence" value="ECO:0007669"/>
    <property type="project" value="InterPro"/>
</dbReference>
<evidence type="ECO:0000256" key="7">
    <source>
        <dbReference type="ARBA" id="ARBA00022803"/>
    </source>
</evidence>
<dbReference type="CDD" id="cd21037">
    <property type="entry name" value="MLKL_NTD"/>
    <property type="match status" value="1"/>
</dbReference>
<dbReference type="InterPro" id="IPR011009">
    <property type="entry name" value="Kinase-like_dom_sf"/>
</dbReference>
<keyword evidence="7 12" id="KW-0802">TPR repeat</keyword>
<proteinExistence type="inferred from homology"/>
<dbReference type="SUPFAM" id="SSF52540">
    <property type="entry name" value="P-loop containing nucleoside triphosphate hydrolases"/>
    <property type="match status" value="1"/>
</dbReference>
<gene>
    <name evidence="18" type="ORF">RhiXN_07151</name>
</gene>
<keyword evidence="10" id="KW-0505">Motor protein</keyword>
<feature type="compositionally biased region" description="Polar residues" evidence="15">
    <location>
        <begin position="71"/>
        <end position="82"/>
    </location>
</feature>
<comment type="caution">
    <text evidence="13">Lacks conserved residue(s) required for the propagation of feature annotation.</text>
</comment>
<dbReference type="Gene3D" id="3.40.50.300">
    <property type="entry name" value="P-loop containing nucleotide triphosphate hydrolases"/>
    <property type="match status" value="1"/>
</dbReference>
<dbReference type="PROSITE" id="PS50005">
    <property type="entry name" value="TPR"/>
    <property type="match status" value="2"/>
</dbReference>
<dbReference type="InterPro" id="IPR002151">
    <property type="entry name" value="Kinesin_light"/>
</dbReference>
<keyword evidence="8 14" id="KW-0175">Coiled coil</keyword>
<dbReference type="InterPro" id="IPR059179">
    <property type="entry name" value="MLKL-like_MCAfunc"/>
</dbReference>
<dbReference type="Gene3D" id="1.20.930.20">
    <property type="entry name" value="Adaptor protein Cbl, N-terminal domain"/>
    <property type="match status" value="1"/>
</dbReference>
<dbReference type="PANTHER" id="PTHR45783">
    <property type="entry name" value="KINESIN LIGHT CHAIN"/>
    <property type="match status" value="1"/>
</dbReference>
<evidence type="ECO:0000256" key="10">
    <source>
        <dbReference type="ARBA" id="ARBA00023175"/>
    </source>
</evidence>
<evidence type="ECO:0000256" key="6">
    <source>
        <dbReference type="ARBA" id="ARBA00022737"/>
    </source>
</evidence>
<keyword evidence="4" id="KW-0963">Cytoplasm</keyword>
<dbReference type="Gene3D" id="1.25.40.10">
    <property type="entry name" value="Tetratricopeptide repeat domain"/>
    <property type="match status" value="3"/>
</dbReference>
<dbReference type="GO" id="GO:0007018">
    <property type="term" value="P:microtubule-based movement"/>
    <property type="evidence" value="ECO:0007669"/>
    <property type="project" value="TreeGrafter"/>
</dbReference>
<accession>A0A8H8P7Z4</accession>
<evidence type="ECO:0000256" key="9">
    <source>
        <dbReference type="ARBA" id="ARBA00023098"/>
    </source>
</evidence>
<evidence type="ECO:0000256" key="15">
    <source>
        <dbReference type="SAM" id="MobiDB-lite"/>
    </source>
</evidence>
<comment type="similarity">
    <text evidence="3">Belongs to the kinesin light chain family.</text>
</comment>
<dbReference type="SMART" id="SM00028">
    <property type="entry name" value="TPR"/>
    <property type="match status" value="9"/>
</dbReference>
<feature type="short sequence motif" description="GXGXXG" evidence="13">
    <location>
        <begin position="684"/>
        <end position="689"/>
    </location>
</feature>
<feature type="repeat" description="TPR" evidence="12">
    <location>
        <begin position="1736"/>
        <end position="1769"/>
    </location>
</feature>
<dbReference type="RefSeq" id="XP_043185439.1">
    <property type="nucleotide sequence ID" value="XM_043326967.1"/>
</dbReference>
<feature type="repeat" description="TPR" evidence="12">
    <location>
        <begin position="1652"/>
        <end position="1685"/>
    </location>
</feature>
<keyword evidence="11" id="KW-0206">Cytoskeleton</keyword>
<dbReference type="GO" id="GO:0007166">
    <property type="term" value="P:cell surface receptor signaling pathway"/>
    <property type="evidence" value="ECO:0007669"/>
    <property type="project" value="InterPro"/>
</dbReference>
<dbReference type="PRINTS" id="PR00381">
    <property type="entry name" value="KINESINLIGHT"/>
</dbReference>
<dbReference type="PANTHER" id="PTHR45783:SF3">
    <property type="entry name" value="KINESIN LIGHT CHAIN"/>
    <property type="match status" value="1"/>
</dbReference>
<dbReference type="SUPFAM" id="SSF52151">
    <property type="entry name" value="FabD/lysophospholipase-like"/>
    <property type="match status" value="1"/>
</dbReference>
<evidence type="ECO:0000256" key="14">
    <source>
        <dbReference type="SAM" id="Coils"/>
    </source>
</evidence>
<dbReference type="InterPro" id="IPR016035">
    <property type="entry name" value="Acyl_Trfase/lysoPLipase"/>
</dbReference>
<evidence type="ECO:0000259" key="17">
    <source>
        <dbReference type="PROSITE" id="PS51635"/>
    </source>
</evidence>
<dbReference type="GeneID" id="67029430"/>
<dbReference type="GO" id="GO:0046486">
    <property type="term" value="P:glycerolipid metabolic process"/>
    <property type="evidence" value="ECO:0007669"/>
    <property type="project" value="UniProtKB-ARBA"/>
</dbReference>
<keyword evidence="5" id="KW-0493">Microtubule</keyword>
<dbReference type="InterPro" id="IPR002641">
    <property type="entry name" value="PNPLA_dom"/>
</dbReference>
<dbReference type="InterPro" id="IPR011990">
    <property type="entry name" value="TPR-like_helical_dom_sf"/>
</dbReference>
<evidence type="ECO:0000256" key="3">
    <source>
        <dbReference type="ARBA" id="ARBA00009622"/>
    </source>
</evidence>
<dbReference type="GO" id="GO:0005874">
    <property type="term" value="C:microtubule"/>
    <property type="evidence" value="ECO:0007669"/>
    <property type="project" value="UniProtKB-KW"/>
</dbReference>